<evidence type="ECO:0000313" key="1">
    <source>
        <dbReference type="EMBL" id="BES87986.1"/>
    </source>
</evidence>
<organism evidence="1 2">
    <name type="scientific">Nesidiocoris tenuis</name>
    <dbReference type="NCBI Taxonomy" id="355587"/>
    <lineage>
        <taxon>Eukaryota</taxon>
        <taxon>Metazoa</taxon>
        <taxon>Ecdysozoa</taxon>
        <taxon>Arthropoda</taxon>
        <taxon>Hexapoda</taxon>
        <taxon>Insecta</taxon>
        <taxon>Pterygota</taxon>
        <taxon>Neoptera</taxon>
        <taxon>Paraneoptera</taxon>
        <taxon>Hemiptera</taxon>
        <taxon>Heteroptera</taxon>
        <taxon>Panheteroptera</taxon>
        <taxon>Cimicomorpha</taxon>
        <taxon>Miridae</taxon>
        <taxon>Dicyphina</taxon>
        <taxon>Nesidiocoris</taxon>
    </lineage>
</organism>
<protein>
    <recommendedName>
        <fullName evidence="3">Secreted protein</fullName>
    </recommendedName>
</protein>
<sequence>MKPPLRALPINGVCTQSAEGQPAFQPFVVALRLVWAAQLALSVMTRQSDACALSQSATGRSSCQRDEDKLYCIPSQNSVLKNVFFISIFTR</sequence>
<accession>A0ABN7A6Y7</accession>
<gene>
    <name evidence="1" type="ORF">NTJ_00792</name>
</gene>
<reference evidence="1 2" key="1">
    <citation type="submission" date="2023-09" db="EMBL/GenBank/DDBJ databases">
        <title>Nesidiocoris tenuis whole genome shotgun sequence.</title>
        <authorList>
            <person name="Shibata T."/>
            <person name="Shimoda M."/>
            <person name="Kobayashi T."/>
            <person name="Uehara T."/>
        </authorList>
    </citation>
    <scope>NUCLEOTIDE SEQUENCE [LARGE SCALE GENOMIC DNA]</scope>
    <source>
        <strain evidence="1 2">Japan</strain>
    </source>
</reference>
<name>A0ABN7A6Y7_9HEMI</name>
<proteinExistence type="predicted"/>
<evidence type="ECO:0008006" key="3">
    <source>
        <dbReference type="Google" id="ProtNLM"/>
    </source>
</evidence>
<dbReference type="EMBL" id="AP028909">
    <property type="protein sequence ID" value="BES87986.1"/>
    <property type="molecule type" value="Genomic_DNA"/>
</dbReference>
<dbReference type="Proteomes" id="UP001307889">
    <property type="component" value="Chromosome 1"/>
</dbReference>
<keyword evidence="2" id="KW-1185">Reference proteome</keyword>
<evidence type="ECO:0000313" key="2">
    <source>
        <dbReference type="Proteomes" id="UP001307889"/>
    </source>
</evidence>